<sequence length="122" mass="14179">MSHFTNIQTCFQNLFYLEKALDKLEIPNFKTNELTNGKSLILPQGENKNISFNWDGEAFALNVDADYWNQKYSVNHFLARITQEYATEAIVGESQKQGFKPVEIKQNEDGSRTISLQRWNQK</sequence>
<dbReference type="PANTHER" id="PTHR39638">
    <property type="entry name" value="YCF35"/>
    <property type="match status" value="1"/>
</dbReference>
<geneLocation type="chloroplast" evidence="5"/>
<accession>H2EUZ0</accession>
<name>H2EUZ0_9STRA</name>
<organism evidence="5">
    <name type="scientific">Ulnaria acus</name>
    <dbReference type="NCBI Taxonomy" id="1436140"/>
    <lineage>
        <taxon>Eukaryota</taxon>
        <taxon>Sar</taxon>
        <taxon>Stramenopiles</taxon>
        <taxon>Ochrophyta</taxon>
        <taxon>Bacillariophyta</taxon>
        <taxon>Fragilariophyceae</taxon>
        <taxon>Fragilariophycidae</taxon>
        <taxon>Licmophorales</taxon>
        <taxon>Ulnariaceae</taxon>
        <taxon>Ulnaria</taxon>
    </lineage>
</organism>
<comment type="subcellular location">
    <subcellularLocation>
        <location evidence="1">Plastid</location>
    </subcellularLocation>
</comment>
<evidence type="ECO:0000256" key="2">
    <source>
        <dbReference type="ARBA" id="ARBA00009068"/>
    </source>
</evidence>
<keyword evidence="5" id="KW-0150">Chloroplast</keyword>
<evidence type="ECO:0000256" key="1">
    <source>
        <dbReference type="ARBA" id="ARBA00004474"/>
    </source>
</evidence>
<dbReference type="PANTHER" id="PTHR39638:SF2">
    <property type="entry name" value="YCF35"/>
    <property type="match status" value="1"/>
</dbReference>
<dbReference type="InterPro" id="IPR009666">
    <property type="entry name" value="Uncharacterised_Ycf35"/>
</dbReference>
<gene>
    <name evidence="5" type="primary">ycf35</name>
</gene>
<evidence type="ECO:0000256" key="4">
    <source>
        <dbReference type="ARBA" id="ARBA00022640"/>
    </source>
</evidence>
<dbReference type="RefSeq" id="YP_005089755.1">
    <property type="nucleotide sequence ID" value="NC_016731.1"/>
</dbReference>
<proteinExistence type="inferred from homology"/>
<dbReference type="GO" id="GO:0009536">
    <property type="term" value="C:plastid"/>
    <property type="evidence" value="ECO:0007669"/>
    <property type="project" value="UniProtKB-SubCell"/>
</dbReference>
<evidence type="ECO:0000313" key="5">
    <source>
        <dbReference type="EMBL" id="AEX37880.1"/>
    </source>
</evidence>
<reference evidence="5" key="1">
    <citation type="journal article" date="2012" name="Int J Biol">
        <title>Complete chloroplast genome sequence of freshwater araphid pennate diatom alga Synedra acus from Lake Baikal.</title>
        <authorList>
            <person name="Galachyants Y.P."/>
            <person name="Morozov A."/>
            <person name="Mardanov A.V."/>
            <person name="Beletsky A.V."/>
            <person name="Ravin N.V."/>
            <person name="Petrova D.P."/>
            <person name="Likhoshway Y.V."/>
        </authorList>
    </citation>
    <scope>NUCLEOTIDE SEQUENCE</scope>
    <source>
        <strain evidence="5">G9</strain>
    </source>
</reference>
<dbReference type="GeneID" id="11541717"/>
<evidence type="ECO:0000256" key="3">
    <source>
        <dbReference type="ARBA" id="ARBA00021585"/>
    </source>
</evidence>
<comment type="similarity">
    <text evidence="2">Belongs to the ycf35 family.</text>
</comment>
<dbReference type="EMBL" id="JQ088178">
    <property type="protein sequence ID" value="AEX37880.1"/>
    <property type="molecule type" value="Genomic_DNA"/>
</dbReference>
<keyword evidence="4 5" id="KW-0934">Plastid</keyword>
<dbReference type="AlphaFoldDB" id="H2EUZ0"/>
<protein>
    <recommendedName>
        <fullName evidence="3">Uncharacterized protein ycf35</fullName>
    </recommendedName>
</protein>
<dbReference type="Pfam" id="PF06868">
    <property type="entry name" value="DUF1257"/>
    <property type="match status" value="1"/>
</dbReference>